<dbReference type="Proteomes" id="UP000798662">
    <property type="component" value="Chromosome 2"/>
</dbReference>
<dbReference type="EMBL" id="CM020619">
    <property type="protein sequence ID" value="KAK1864979.1"/>
    <property type="molecule type" value="Genomic_DNA"/>
</dbReference>
<organism evidence="1 2">
    <name type="scientific">Pyropia yezoensis</name>
    <name type="common">Susabi-nori</name>
    <name type="synonym">Porphyra yezoensis</name>
    <dbReference type="NCBI Taxonomy" id="2788"/>
    <lineage>
        <taxon>Eukaryota</taxon>
        <taxon>Rhodophyta</taxon>
        <taxon>Bangiophyceae</taxon>
        <taxon>Bangiales</taxon>
        <taxon>Bangiaceae</taxon>
        <taxon>Pyropia</taxon>
    </lineage>
</organism>
<protein>
    <submittedName>
        <fullName evidence="1">Uncharacterized protein</fullName>
    </submittedName>
</protein>
<accession>A0ACC3C3S9</accession>
<sequence length="387" mass="42155">MGWTDTERVVLSRAALKIMSDAVTGTDQSGKVFYGRVADTFREDISHIIPGTPKRSTSAITKAFRDNISKQAQRFASSWSYIKHAQLTGNPGEEDLIRGAVAHYNGKRDWYAAVRGAVDVNNKPVEGKCRILPCWRVLRTVDKYSGAAYDMAAGKLGDDDFLLDDAGQPILGKRDGSVLDFQGPPGGTKAAKTTRAAAAALMRECSVNTKALTSIGETAKMRMQVAFMSDPAIRDTTEGRRFHENLLNRIMEQRDAEEARRKAGTSTLMPPRILASPEPSTGTPSWGSGSPPPSPPHAPVAVMEESDMNPVVSLSRGEKAQLTKANNFHAEEADVDRDIARDVEKDVEDLEEEDLEDGDDNGGPWAAELEQTKADDEDADDFGEEEA</sequence>
<evidence type="ECO:0000313" key="2">
    <source>
        <dbReference type="Proteomes" id="UP000798662"/>
    </source>
</evidence>
<comment type="caution">
    <text evidence="1">The sequence shown here is derived from an EMBL/GenBank/DDBJ whole genome shotgun (WGS) entry which is preliminary data.</text>
</comment>
<gene>
    <name evidence="1" type="ORF">I4F81_007515</name>
</gene>
<evidence type="ECO:0000313" key="1">
    <source>
        <dbReference type="EMBL" id="KAK1864979.1"/>
    </source>
</evidence>
<keyword evidence="2" id="KW-1185">Reference proteome</keyword>
<name>A0ACC3C3S9_PYRYE</name>
<reference evidence="1" key="1">
    <citation type="submission" date="2019-11" db="EMBL/GenBank/DDBJ databases">
        <title>Nori genome reveals adaptations in red seaweeds to the harsh intertidal environment.</title>
        <authorList>
            <person name="Wang D."/>
            <person name="Mao Y."/>
        </authorList>
    </citation>
    <scope>NUCLEOTIDE SEQUENCE</scope>
    <source>
        <tissue evidence="1">Gametophyte</tissue>
    </source>
</reference>
<proteinExistence type="predicted"/>